<protein>
    <submittedName>
        <fullName evidence="4">Short-chain dehydrogenase/reductase SDR</fullName>
    </submittedName>
</protein>
<feature type="compositionally biased region" description="Low complexity" evidence="2">
    <location>
        <begin position="1336"/>
        <end position="1346"/>
    </location>
</feature>
<dbReference type="Gene3D" id="3.40.50.720">
    <property type="entry name" value="NAD(P)-binding Rossmann-like Domain"/>
    <property type="match status" value="1"/>
</dbReference>
<keyword evidence="1" id="KW-0539">Nucleus</keyword>
<feature type="region of interest" description="Disordered" evidence="2">
    <location>
        <begin position="1304"/>
        <end position="1356"/>
    </location>
</feature>
<name>A0A0A2JZR5_PENEN</name>
<dbReference type="RefSeq" id="XP_016601951.1">
    <property type="nucleotide sequence ID" value="XM_016747253.1"/>
</dbReference>
<organism evidence="4 5">
    <name type="scientific">Penicillium expansum</name>
    <name type="common">Blue mold rot fungus</name>
    <dbReference type="NCBI Taxonomy" id="27334"/>
    <lineage>
        <taxon>Eukaryota</taxon>
        <taxon>Fungi</taxon>
        <taxon>Dikarya</taxon>
        <taxon>Ascomycota</taxon>
        <taxon>Pezizomycotina</taxon>
        <taxon>Eurotiomycetes</taxon>
        <taxon>Eurotiomycetidae</taxon>
        <taxon>Eurotiales</taxon>
        <taxon>Aspergillaceae</taxon>
        <taxon>Penicillium</taxon>
    </lineage>
</organism>
<dbReference type="SUPFAM" id="SSF51735">
    <property type="entry name" value="NAD(P)-binding Rossmann-fold domains"/>
    <property type="match status" value="1"/>
</dbReference>
<keyword evidence="5" id="KW-1185">Reference proteome</keyword>
<dbReference type="SMART" id="SM00906">
    <property type="entry name" value="Fungal_trans"/>
    <property type="match status" value="2"/>
</dbReference>
<dbReference type="Pfam" id="PF00106">
    <property type="entry name" value="adh_short"/>
    <property type="match status" value="1"/>
</dbReference>
<dbReference type="GO" id="GO:0006351">
    <property type="term" value="P:DNA-templated transcription"/>
    <property type="evidence" value="ECO:0007669"/>
    <property type="project" value="InterPro"/>
</dbReference>
<comment type="caution">
    <text evidence="4">The sequence shown here is derived from an EMBL/GenBank/DDBJ whole genome shotgun (WGS) entry which is preliminary data.</text>
</comment>
<dbReference type="PANTHER" id="PTHR47425:SF3">
    <property type="entry name" value="ZN(II)2CYS6 TRANSCRIPTION FACTOR (EUROFUNG)"/>
    <property type="match status" value="1"/>
</dbReference>
<gene>
    <name evidence="4" type="ORF">PEX2_099830</name>
</gene>
<evidence type="ECO:0000259" key="3">
    <source>
        <dbReference type="SMART" id="SM00906"/>
    </source>
</evidence>
<feature type="domain" description="Xylanolytic transcriptional activator regulatory" evidence="3">
    <location>
        <begin position="483"/>
        <end position="551"/>
    </location>
</feature>
<dbReference type="InterPro" id="IPR036291">
    <property type="entry name" value="NAD(P)-bd_dom_sf"/>
</dbReference>
<accession>A0A0A2JZR5</accession>
<dbReference type="Proteomes" id="UP000030143">
    <property type="component" value="Unassembled WGS sequence"/>
</dbReference>
<dbReference type="GeneID" id="27682673"/>
<proteinExistence type="predicted"/>
<dbReference type="InterPro" id="IPR052761">
    <property type="entry name" value="Fungal_Detox/Toxin_TFs"/>
</dbReference>
<dbReference type="InterPro" id="IPR002347">
    <property type="entry name" value="SDR_fam"/>
</dbReference>
<reference evidence="4 5" key="1">
    <citation type="journal article" date="2015" name="Mol. Plant Microbe Interact.">
        <title>Genome, transcriptome, and functional analyses of Penicillium expansum provide new insights into secondary metabolism and pathogenicity.</title>
        <authorList>
            <person name="Ballester A.R."/>
            <person name="Marcet-Houben M."/>
            <person name="Levin E."/>
            <person name="Sela N."/>
            <person name="Selma-Lazaro C."/>
            <person name="Carmona L."/>
            <person name="Wisniewski M."/>
            <person name="Droby S."/>
            <person name="Gonzalez-Candelas L."/>
            <person name="Gabaldon T."/>
        </authorList>
    </citation>
    <scope>NUCLEOTIDE SEQUENCE [LARGE SCALE GENOMIC DNA]</scope>
    <source>
        <strain evidence="4 5">MD-8</strain>
    </source>
</reference>
<dbReference type="GO" id="GO:0003677">
    <property type="term" value="F:DNA binding"/>
    <property type="evidence" value="ECO:0007669"/>
    <property type="project" value="InterPro"/>
</dbReference>
<sequence length="1415" mass="157766">MTQQTIILITGANSGVGYATTQVLAAHANHHLDVEDDTSIAQAVSTVDEQFNRLDILINNAGSAAPNSSGRARLNQIFSTNVIGATLVSEAFIPLLVKSENPYLIHVSSGLGSMKLATDPSSQIYAAPWDEYRASKAALNMITVQMHKRLQSRGVRVFAFCPGLVRSNLRGEDEAAVSAQGRAGDPLESGKGILGIVLGERDGEAGGQAKKTLERNTEINNSTITKVHRVQTIKALQQAEQATGVCVPMDLPPSLSGLLEAFSNAEDVDRFERGGDNSGSFAPFIASGSKPISNQPHMNLTHNVPQTYPLDSYLTTINELLSPQTPDLILGECSQPFELQRTFQARLPNLSEESKDYLQLKGALRIVPIDLRNELLGAYIKYVHPLLPVIDLQWFLLNVMVEDESQFPSPLLHQAVMLAGSAFIEQETAIKAGFSSRKALRRTLFGRAKLLYEFETEPDAYTQIQALLLMMQWHGSGHGHKDPTYWFDIAYSTAERIGLLAGLETGSFSHKHRLWWCLYVRDRILSLGFRRPLRIPNSDVTMSLLESTRYYSSEPYHDLVLIMLGESSAMLNWENQERMMLLFIQEIKLAHCVGVLINLLYQDAWSPSPSGDCVYSMLLKTWIQNLPAPAHYFSPSLLHDCHTESPEIVLLVHQAFLYLLHLTAMSILHQAASSQEDGLQTTLISEMRGLTSQVNEILNELHDCRMLHFLPGSTITILIIILEASLPDLKVSDDIVRRQAMSNLYACEEAAGHLLQTYPAAEIVLSQAQNAQSSTFYPERSLKEPQSGANASAIDFARRVFNEEEAGRTLTGASIPGDTGAPTLDNSLWHLTEVELPPEAVILALIDVYFDRMQWFILLFHEPSFRQTARRIISQTSWRRQDLSPTMAVLAVAMIGLQSVLPDQSWPGHALFREHYIDGEKLIHGLINEIRRNLLDISIDCRIEAVQVCLLVSCYYVYHSSPSIAWTVSGMGVRSAYALHLYTKSTQCESPVVDEIRSRCWNQAIVGDTFASIIYGRPSSIETGLIALHPLRNTDDLVIDPLLLKNEWISGDGTPTTTAGFFAMKYEIYNIIRHIISRFRRLQLRKETIEEDLLKIAEASQDSAEQLTCWRKRVPRLFDFEFWSCDDRLEQFQQQIEGLPQRTKYQAETIILQAATLQLTYEGALIQACRPLLEQKITSSCSRSVVDAIHESLRVATAAALRISRIPVLRFKHHFAESFASLQQFTAGVILCILPTSQPFTTAAHEAKAGIMRIIHASIAFGPHNRIAKQTAQLLTELLKVTIEREMSGALRVGLETNLPREISERGSIPSIQPARIDHTGSHSPSSREVYRDHPPTSTIHPPSHSRQPPGISQAIHDHSKINDRPVQTPVEPSECPSANIFEQLDDTFGAFGELMFNLIPDDQSSAWNWGRTVP</sequence>
<evidence type="ECO:0000256" key="1">
    <source>
        <dbReference type="ARBA" id="ARBA00023242"/>
    </source>
</evidence>
<evidence type="ECO:0000256" key="2">
    <source>
        <dbReference type="SAM" id="MobiDB-lite"/>
    </source>
</evidence>
<dbReference type="VEuPathDB" id="FungiDB:PEXP_092150"/>
<evidence type="ECO:0000313" key="5">
    <source>
        <dbReference type="Proteomes" id="UP000030143"/>
    </source>
</evidence>
<dbReference type="Pfam" id="PF04082">
    <property type="entry name" value="Fungal_trans"/>
    <property type="match status" value="2"/>
</dbReference>
<dbReference type="PRINTS" id="PR00081">
    <property type="entry name" value="GDHRDH"/>
</dbReference>
<dbReference type="InterPro" id="IPR007219">
    <property type="entry name" value="XnlR_reg_dom"/>
</dbReference>
<dbReference type="GO" id="GO:0008270">
    <property type="term" value="F:zinc ion binding"/>
    <property type="evidence" value="ECO:0007669"/>
    <property type="project" value="InterPro"/>
</dbReference>
<dbReference type="CDD" id="cd12148">
    <property type="entry name" value="fungal_TF_MHR"/>
    <property type="match status" value="2"/>
</dbReference>
<feature type="domain" description="Xylanolytic transcriptional activator regulatory" evidence="3">
    <location>
        <begin position="965"/>
        <end position="1037"/>
    </location>
</feature>
<dbReference type="EMBL" id="JQFZ01000060">
    <property type="protein sequence ID" value="KGO60967.1"/>
    <property type="molecule type" value="Genomic_DNA"/>
</dbReference>
<dbReference type="PANTHER" id="PTHR47425">
    <property type="entry name" value="FARB-RELATED"/>
    <property type="match status" value="1"/>
</dbReference>
<dbReference type="HOGENOM" id="CLU_253418_0_0_1"/>
<evidence type="ECO:0000313" key="4">
    <source>
        <dbReference type="EMBL" id="KGO60967.1"/>
    </source>
</evidence>